<dbReference type="InterPro" id="IPR000262">
    <property type="entry name" value="FMN-dep_DH"/>
</dbReference>
<feature type="binding site" evidence="11">
    <location>
        <begin position="261"/>
        <end position="263"/>
    </location>
    <ligand>
        <name>FMN</name>
        <dbReference type="ChEBI" id="CHEBI:58210"/>
    </ligand>
</feature>
<evidence type="ECO:0000313" key="14">
    <source>
        <dbReference type="Proteomes" id="UP000052012"/>
    </source>
</evidence>
<proteinExistence type="inferred from homology"/>
<keyword evidence="5 11" id="KW-0479">Metal-binding</keyword>
<evidence type="ECO:0000256" key="6">
    <source>
        <dbReference type="ARBA" id="ARBA00022842"/>
    </source>
</evidence>
<dbReference type="Proteomes" id="UP000052012">
    <property type="component" value="Unassembled WGS sequence"/>
</dbReference>
<feature type="binding site" evidence="11">
    <location>
        <begin position="65"/>
        <end position="67"/>
    </location>
    <ligand>
        <name>FMN</name>
        <dbReference type="ChEBI" id="CHEBI:58210"/>
    </ligand>
</feature>
<dbReference type="GO" id="GO:0005737">
    <property type="term" value="C:cytoplasm"/>
    <property type="evidence" value="ECO:0007669"/>
    <property type="project" value="UniProtKB-SubCell"/>
</dbReference>
<evidence type="ECO:0000256" key="10">
    <source>
        <dbReference type="ARBA" id="ARBA00025810"/>
    </source>
</evidence>
<dbReference type="EC" id="5.3.3.2" evidence="11"/>
<feature type="binding site" evidence="11">
    <location>
        <position position="215"/>
    </location>
    <ligand>
        <name>FMN</name>
        <dbReference type="ChEBI" id="CHEBI:58210"/>
    </ligand>
</feature>
<comment type="similarity">
    <text evidence="11">Belongs to the IPP isomerase type 2 family.</text>
</comment>
<dbReference type="InterPro" id="IPR013785">
    <property type="entry name" value="Aldolase_TIM"/>
</dbReference>
<feature type="domain" description="FMN-dependent dehydrogenase" evidence="12">
    <location>
        <begin position="154"/>
        <end position="327"/>
    </location>
</feature>
<comment type="subcellular location">
    <subcellularLocation>
        <location evidence="11">Cytoplasm</location>
    </subcellularLocation>
</comment>
<comment type="caution">
    <text evidence="13">The sequence shown here is derived from an EMBL/GenBank/DDBJ whole genome shotgun (WGS) entry which is preliminary data.</text>
</comment>
<evidence type="ECO:0000256" key="2">
    <source>
        <dbReference type="ARBA" id="ARBA00022490"/>
    </source>
</evidence>
<keyword evidence="4 11" id="KW-0288">FMN</keyword>
<keyword evidence="8 11" id="KW-0414">Isoprene biosynthesis</keyword>
<reference evidence="13 14" key="1">
    <citation type="journal article" date="2015" name="Genome Announc.">
        <title>Expanding the biotechnology potential of lactobacilli through comparative genomics of 213 strains and associated genera.</title>
        <authorList>
            <person name="Sun Z."/>
            <person name="Harris H.M."/>
            <person name="McCann A."/>
            <person name="Guo C."/>
            <person name="Argimon S."/>
            <person name="Zhang W."/>
            <person name="Yang X."/>
            <person name="Jeffery I.B."/>
            <person name="Cooney J.C."/>
            <person name="Kagawa T.F."/>
            <person name="Liu W."/>
            <person name="Song Y."/>
            <person name="Salvetti E."/>
            <person name="Wrobel A."/>
            <person name="Rasinkangas P."/>
            <person name="Parkhill J."/>
            <person name="Rea M.C."/>
            <person name="O'Sullivan O."/>
            <person name="Ritari J."/>
            <person name="Douillard F.P."/>
            <person name="Paul Ross R."/>
            <person name="Yang R."/>
            <person name="Briner A.E."/>
            <person name="Felis G.E."/>
            <person name="de Vos W.M."/>
            <person name="Barrangou R."/>
            <person name="Klaenhammer T.R."/>
            <person name="Caufield P.W."/>
            <person name="Cui Y."/>
            <person name="Zhang H."/>
            <person name="O'Toole P.W."/>
        </authorList>
    </citation>
    <scope>NUCLEOTIDE SEQUENCE [LARGE SCALE GENOMIC DNA]</scope>
    <source>
        <strain evidence="13 14">DSM 23829</strain>
    </source>
</reference>
<dbReference type="OrthoDB" id="9795032at2"/>
<dbReference type="CDD" id="cd02811">
    <property type="entry name" value="IDI-2_FMN"/>
    <property type="match status" value="1"/>
</dbReference>
<evidence type="ECO:0000256" key="1">
    <source>
        <dbReference type="ARBA" id="ARBA00001917"/>
    </source>
</evidence>
<comment type="catalytic activity">
    <reaction evidence="11">
        <text>isopentenyl diphosphate = dimethylallyl diphosphate</text>
        <dbReference type="Rhea" id="RHEA:23284"/>
        <dbReference type="ChEBI" id="CHEBI:57623"/>
        <dbReference type="ChEBI" id="CHEBI:128769"/>
        <dbReference type="EC" id="5.3.3.2"/>
    </reaction>
</comment>
<evidence type="ECO:0000256" key="4">
    <source>
        <dbReference type="ARBA" id="ARBA00022643"/>
    </source>
</evidence>
<comment type="cofactor">
    <cofactor evidence="11">
        <name>Mg(2+)</name>
        <dbReference type="ChEBI" id="CHEBI:18420"/>
    </cofactor>
</comment>
<comment type="caution">
    <text evidence="11">Lacks conserved residue(s) required for the propagation of feature annotation.</text>
</comment>
<comment type="cofactor">
    <cofactor evidence="11">
        <name>NADPH</name>
        <dbReference type="ChEBI" id="CHEBI:57783"/>
    </cofactor>
</comment>
<dbReference type="AlphaFoldDB" id="A0A0R2AME7"/>
<accession>A0A0R2AME7</accession>
<dbReference type="STRING" id="1423781.FD06_GL000150"/>
<dbReference type="GO" id="GO:0010181">
    <property type="term" value="F:FMN binding"/>
    <property type="evidence" value="ECO:0007669"/>
    <property type="project" value="UniProtKB-UniRule"/>
</dbReference>
<feature type="binding site" evidence="11">
    <location>
        <begin position="8"/>
        <end position="9"/>
    </location>
    <ligand>
        <name>substrate</name>
    </ligand>
</feature>
<dbReference type="Gene3D" id="3.20.20.70">
    <property type="entry name" value="Aldolase class I"/>
    <property type="match status" value="1"/>
</dbReference>
<comment type="function">
    <text evidence="11">Involved in the biosynthesis of isoprenoids. Catalyzes the 1,3-allylic rearrangement of the homoallylic substrate isopentenyl (IPP) to its allylic isomer, dimethylallyl diphosphate (DMAPP).</text>
</comment>
<sequence>MNSQHAQRKNEHISLAEKFHKENSMADFDKIRFIHQSLPEISVKDVSMQTKLGNISLPCPFYIEAMTGGSKLAGELNEKLARIANKCNLAIASGSESIAIKDASTVQSFANLRKFNPNGIIIANMGASHSVNNAKKAIEIINADAIEIHVNTVQEIVMPEGNRNFKWLDNIKNIVEAVNIPVIVKEVGFGMDKSTIQQLKNIGVEYINISGRGGTNFVQIENFRREHKELNYLDSWGQSTVESLLEAYQYRNDLNIIASGGIKNALDIVKCIALGAKAVGVAGPILHSVLKNGETDTIEMIQEWQQGIVKIMTILGCTSLSDLRNKKLILSTDMLNYIHQRNIEY</sequence>
<keyword evidence="7 11" id="KW-0521">NADP</keyword>
<dbReference type="RefSeq" id="WP_056966350.1">
    <property type="nucleotide sequence ID" value="NZ_AYYQ01000031.1"/>
</dbReference>
<evidence type="ECO:0000259" key="12">
    <source>
        <dbReference type="Pfam" id="PF01070"/>
    </source>
</evidence>
<feature type="binding site" evidence="11">
    <location>
        <position position="210"/>
    </location>
    <ligand>
        <name>FMN</name>
        <dbReference type="ChEBI" id="CHEBI:58210"/>
    </ligand>
</feature>
<evidence type="ECO:0000256" key="5">
    <source>
        <dbReference type="ARBA" id="ARBA00022723"/>
    </source>
</evidence>
<evidence type="ECO:0000256" key="11">
    <source>
        <dbReference type="HAMAP-Rule" id="MF_00354"/>
    </source>
</evidence>
<feature type="binding site" evidence="11">
    <location>
        <position position="124"/>
    </location>
    <ligand>
        <name>FMN</name>
        <dbReference type="ChEBI" id="CHEBI:58210"/>
    </ligand>
</feature>
<evidence type="ECO:0000256" key="9">
    <source>
        <dbReference type="ARBA" id="ARBA00023235"/>
    </source>
</evidence>
<dbReference type="GO" id="GO:0004452">
    <property type="term" value="F:isopentenyl-diphosphate delta-isomerase activity"/>
    <property type="evidence" value="ECO:0007669"/>
    <property type="project" value="UniProtKB-UniRule"/>
</dbReference>
<dbReference type="SUPFAM" id="SSF51395">
    <property type="entry name" value="FMN-linked oxidoreductases"/>
    <property type="match status" value="1"/>
</dbReference>
<dbReference type="GO" id="GO:0070402">
    <property type="term" value="F:NADPH binding"/>
    <property type="evidence" value="ECO:0007669"/>
    <property type="project" value="UniProtKB-UniRule"/>
</dbReference>
<name>A0A0R2AME7_9LACO</name>
<evidence type="ECO:0000313" key="13">
    <source>
        <dbReference type="EMBL" id="KRM68032.1"/>
    </source>
</evidence>
<dbReference type="GO" id="GO:0000287">
    <property type="term" value="F:magnesium ion binding"/>
    <property type="evidence" value="ECO:0007669"/>
    <property type="project" value="UniProtKB-UniRule"/>
</dbReference>
<keyword evidence="14" id="KW-1185">Reference proteome</keyword>
<dbReference type="PANTHER" id="PTHR43665">
    <property type="entry name" value="ISOPENTENYL-DIPHOSPHATE DELTA-ISOMERASE"/>
    <property type="match status" value="1"/>
</dbReference>
<feature type="binding site" evidence="11">
    <location>
        <position position="155"/>
    </location>
    <ligand>
        <name>Mg(2+)</name>
        <dbReference type="ChEBI" id="CHEBI:18420"/>
    </ligand>
</feature>
<dbReference type="NCBIfam" id="TIGR02151">
    <property type="entry name" value="IPP_isom_2"/>
    <property type="match status" value="1"/>
</dbReference>
<organism evidence="13 14">
    <name type="scientific">Apilactobacillus ozensis DSM 23829 = JCM 17196</name>
    <dbReference type="NCBI Taxonomy" id="1423781"/>
    <lineage>
        <taxon>Bacteria</taxon>
        <taxon>Bacillati</taxon>
        <taxon>Bacillota</taxon>
        <taxon>Bacilli</taxon>
        <taxon>Lactobacillales</taxon>
        <taxon>Lactobacillaceae</taxon>
        <taxon>Apilactobacillus</taxon>
    </lineage>
</organism>
<evidence type="ECO:0000256" key="3">
    <source>
        <dbReference type="ARBA" id="ARBA00022630"/>
    </source>
</evidence>
<evidence type="ECO:0000256" key="7">
    <source>
        <dbReference type="ARBA" id="ARBA00022857"/>
    </source>
</evidence>
<dbReference type="HAMAP" id="MF_00354">
    <property type="entry name" value="Idi_2"/>
    <property type="match status" value="1"/>
</dbReference>
<dbReference type="PANTHER" id="PTHR43665:SF1">
    <property type="entry name" value="ISOPENTENYL-DIPHOSPHATE DELTA-ISOMERASE"/>
    <property type="match status" value="1"/>
</dbReference>
<dbReference type="InterPro" id="IPR011179">
    <property type="entry name" value="IPdP_isomerase"/>
</dbReference>
<dbReference type="Pfam" id="PF01070">
    <property type="entry name" value="FMN_dh"/>
    <property type="match status" value="1"/>
</dbReference>
<feature type="binding site" evidence="11">
    <location>
        <position position="154"/>
    </location>
    <ligand>
        <name>substrate</name>
    </ligand>
</feature>
<dbReference type="EMBL" id="AYYQ01000031">
    <property type="protein sequence ID" value="KRM68032.1"/>
    <property type="molecule type" value="Genomic_DNA"/>
</dbReference>
<protein>
    <recommendedName>
        <fullName evidence="11">Isopentenyl-diphosphate delta-isomerase</fullName>
        <shortName evidence="11">IPP isomerase</shortName>
        <ecNumber evidence="11">5.3.3.2</ecNumber>
    </recommendedName>
    <alternativeName>
        <fullName evidence="11">Isopentenyl diphosphate:dimethylallyl diphosphate isomerase</fullName>
    </alternativeName>
    <alternativeName>
        <fullName evidence="11">Isopentenyl pyrophosphate isomerase</fullName>
    </alternativeName>
    <alternativeName>
        <fullName evidence="11">Type 2 isopentenyl diphosphate isomerase</fullName>
        <shortName evidence="11">IDI-2</shortName>
    </alternativeName>
</protein>
<keyword evidence="2 11" id="KW-0963">Cytoplasm</keyword>
<evidence type="ECO:0000256" key="8">
    <source>
        <dbReference type="ARBA" id="ARBA00023229"/>
    </source>
</evidence>
<keyword evidence="3 11" id="KW-0285">Flavoprotein</keyword>
<feature type="binding site" evidence="11">
    <location>
        <position position="95"/>
    </location>
    <ligand>
        <name>FMN</name>
        <dbReference type="ChEBI" id="CHEBI:58210"/>
    </ligand>
</feature>
<comment type="subunit">
    <text evidence="10 11">Homooctamer. Dimer of tetramers.</text>
</comment>
<dbReference type="GO" id="GO:0016491">
    <property type="term" value="F:oxidoreductase activity"/>
    <property type="evidence" value="ECO:0007669"/>
    <property type="project" value="InterPro"/>
</dbReference>
<comment type="cofactor">
    <cofactor evidence="1 11">
        <name>FMN</name>
        <dbReference type="ChEBI" id="CHEBI:58210"/>
    </cofactor>
</comment>
<dbReference type="PATRIC" id="fig|1423781.4.peg.152"/>
<keyword evidence="9 11" id="KW-0413">Isomerase</keyword>
<feature type="binding site" evidence="11">
    <location>
        <position position="185"/>
    </location>
    <ligand>
        <name>FMN</name>
        <dbReference type="ChEBI" id="CHEBI:58210"/>
    </ligand>
</feature>
<gene>
    <name evidence="11" type="primary">fni</name>
    <name evidence="13" type="ORF">FD06_GL000150</name>
</gene>
<dbReference type="PIRSF" id="PIRSF003314">
    <property type="entry name" value="IPP_isomerase"/>
    <property type="match status" value="1"/>
</dbReference>
<feature type="binding site" evidence="11">
    <location>
        <begin position="282"/>
        <end position="283"/>
    </location>
    <ligand>
        <name>FMN</name>
        <dbReference type="ChEBI" id="CHEBI:58210"/>
    </ligand>
</feature>
<keyword evidence="6 11" id="KW-0460">Magnesium</keyword>
<dbReference type="GO" id="GO:0008299">
    <property type="term" value="P:isoprenoid biosynthetic process"/>
    <property type="evidence" value="ECO:0007669"/>
    <property type="project" value="UniProtKB-UniRule"/>
</dbReference>